<feature type="zinc finger region" description="C3H1-type" evidence="4">
    <location>
        <begin position="4"/>
        <end position="26"/>
    </location>
</feature>
<organism evidence="7 8">
    <name type="scientific">Xylaria multiplex</name>
    <dbReference type="NCBI Taxonomy" id="323545"/>
    <lineage>
        <taxon>Eukaryota</taxon>
        <taxon>Fungi</taxon>
        <taxon>Dikarya</taxon>
        <taxon>Ascomycota</taxon>
        <taxon>Pezizomycotina</taxon>
        <taxon>Sordariomycetes</taxon>
        <taxon>Xylariomycetidae</taxon>
        <taxon>Xylariales</taxon>
        <taxon>Xylariaceae</taxon>
        <taxon>Xylaria</taxon>
    </lineage>
</organism>
<evidence type="ECO:0000256" key="3">
    <source>
        <dbReference type="ARBA" id="ARBA00022833"/>
    </source>
</evidence>
<feature type="compositionally biased region" description="Polar residues" evidence="5">
    <location>
        <begin position="498"/>
        <end position="509"/>
    </location>
</feature>
<evidence type="ECO:0000259" key="6">
    <source>
        <dbReference type="PROSITE" id="PS50103"/>
    </source>
</evidence>
<accession>A0A7C8N639</accession>
<evidence type="ECO:0000256" key="4">
    <source>
        <dbReference type="PROSITE-ProRule" id="PRU00723"/>
    </source>
</evidence>
<evidence type="ECO:0000313" key="8">
    <source>
        <dbReference type="Proteomes" id="UP000481858"/>
    </source>
</evidence>
<dbReference type="PROSITE" id="PS50103">
    <property type="entry name" value="ZF_C3H1"/>
    <property type="match status" value="1"/>
</dbReference>
<dbReference type="InterPro" id="IPR000571">
    <property type="entry name" value="Znf_CCCH"/>
</dbReference>
<protein>
    <recommendedName>
        <fullName evidence="6">C3H1-type domain-containing protein</fullName>
    </recommendedName>
</protein>
<reference evidence="7 8" key="1">
    <citation type="submission" date="2019-12" db="EMBL/GenBank/DDBJ databases">
        <title>Draft genome sequence of the ascomycete Xylaria multiplex DSM 110363.</title>
        <authorList>
            <person name="Buettner E."/>
            <person name="Kellner H."/>
        </authorList>
    </citation>
    <scope>NUCLEOTIDE SEQUENCE [LARGE SCALE GENOMIC DNA]</scope>
    <source>
        <strain evidence="7 8">DSM 110363</strain>
    </source>
</reference>
<dbReference type="InParanoid" id="A0A7C8N639"/>
<feature type="domain" description="C3H1-type" evidence="6">
    <location>
        <begin position="4"/>
        <end position="26"/>
    </location>
</feature>
<dbReference type="PANTHER" id="PTHR21099">
    <property type="entry name" value="RAD201"/>
    <property type="match status" value="1"/>
</dbReference>
<evidence type="ECO:0000256" key="1">
    <source>
        <dbReference type="ARBA" id="ARBA00022723"/>
    </source>
</evidence>
<feature type="region of interest" description="Disordered" evidence="5">
    <location>
        <begin position="301"/>
        <end position="465"/>
    </location>
</feature>
<evidence type="ECO:0000256" key="2">
    <source>
        <dbReference type="ARBA" id="ARBA00022771"/>
    </source>
</evidence>
<feature type="compositionally biased region" description="Low complexity" evidence="5">
    <location>
        <begin position="417"/>
        <end position="426"/>
    </location>
</feature>
<keyword evidence="1 4" id="KW-0479">Metal-binding</keyword>
<dbReference type="GO" id="GO:0005634">
    <property type="term" value="C:nucleus"/>
    <property type="evidence" value="ECO:0007669"/>
    <property type="project" value="TreeGrafter"/>
</dbReference>
<name>A0A7C8N639_9PEZI</name>
<dbReference type="AlphaFoldDB" id="A0A7C8N639"/>
<feature type="region of interest" description="Disordered" evidence="5">
    <location>
        <begin position="496"/>
        <end position="515"/>
    </location>
</feature>
<comment type="caution">
    <text evidence="7">The sequence shown here is derived from an EMBL/GenBank/DDBJ whole genome shotgun (WGS) entry which is preliminary data.</text>
</comment>
<dbReference type="InterPro" id="IPR036855">
    <property type="entry name" value="Znf_CCCH_sf"/>
</dbReference>
<dbReference type="PANTHER" id="PTHR21099:SF2">
    <property type="entry name" value="SI:CH211-113E8.11"/>
    <property type="match status" value="1"/>
</dbReference>
<gene>
    <name evidence="7" type="ORF">GQX73_g4319</name>
</gene>
<feature type="compositionally biased region" description="Polar residues" evidence="5">
    <location>
        <begin position="301"/>
        <end position="312"/>
    </location>
</feature>
<dbReference type="Gene3D" id="4.10.1000.10">
    <property type="entry name" value="Zinc finger, CCCH-type"/>
    <property type="match status" value="1"/>
</dbReference>
<dbReference type="OrthoDB" id="20729at2759"/>
<dbReference type="GO" id="GO:0008270">
    <property type="term" value="F:zinc ion binding"/>
    <property type="evidence" value="ECO:0007669"/>
    <property type="project" value="UniProtKB-KW"/>
</dbReference>
<evidence type="ECO:0000313" key="7">
    <source>
        <dbReference type="EMBL" id="KAF2969236.1"/>
    </source>
</evidence>
<proteinExistence type="predicted"/>
<evidence type="ECO:0000256" key="5">
    <source>
        <dbReference type="SAM" id="MobiDB-lite"/>
    </source>
</evidence>
<feature type="region of interest" description="Disordered" evidence="5">
    <location>
        <begin position="229"/>
        <end position="278"/>
    </location>
</feature>
<feature type="compositionally biased region" description="Polar residues" evidence="5">
    <location>
        <begin position="367"/>
        <end position="376"/>
    </location>
</feature>
<dbReference type="SMART" id="SM00356">
    <property type="entry name" value="ZnF_C3H1"/>
    <property type="match status" value="1"/>
</dbReference>
<feature type="compositionally biased region" description="Polar residues" evidence="5">
    <location>
        <begin position="385"/>
        <end position="416"/>
    </location>
</feature>
<keyword evidence="3 4" id="KW-0862">Zinc</keyword>
<feature type="compositionally biased region" description="Polar residues" evidence="5">
    <location>
        <begin position="345"/>
        <end position="359"/>
    </location>
</feature>
<dbReference type="CDD" id="cd23954">
    <property type="entry name" value="AMO1_CTD"/>
    <property type="match status" value="1"/>
</dbReference>
<keyword evidence="8" id="KW-1185">Reference proteome</keyword>
<sequence length="576" mass="60465">MAPLCKFYQQGNCRNGANCRFEHPGANTNSNPFGAPSANRFNALNTTSARPQDGTNPYKITRDTIRVDLAEERPTWILSCYGPGKDAPEQLFGGYPREQSLDEVMLHIRGAANRQQAISEVMALHNQAEQQIQTTLGNLDGALQFVLAGANNHPNRIDICKQNTIDGGTTGVFAVKTGFADNPLASNPSTNQNPFSTTTLSNPFGGGATPAFGQPSTIGQMSNPFGAASGSRFGQPSQMGAAAPAFGQPSQMGASAPAFGQPSQMGASAPAFGQPSTMGQAKNPFGAPSVAAPSPFSNVGGSTFGQPSTLGQPANPFGAPAVSSTSPFGQPIPAPSGASPFARVSDTNQTSSTFGQPAASNPFAPTPVTTELTMDTSGPEPTPNNPFGQPVTSSGLSTQPNNPFGQPATTVPNVTANNPFSQGPSQNQPPQPNPFQVQPSQTPSSAAGRPDPYAPGSTKQHPPVEGYLTKAANGQVTAFKNQPVVYKWKVNDRYQDQAPENPSMDQQTPGFRKPDGTWCKILFPAGPPPYNKDTEPDAAQYDAKIKAAYDQMAASGRFQGNMPEVPPMREDCIWTF</sequence>
<dbReference type="EMBL" id="WUBL01000039">
    <property type="protein sequence ID" value="KAF2969236.1"/>
    <property type="molecule type" value="Genomic_DNA"/>
</dbReference>
<dbReference type="Pfam" id="PF18044">
    <property type="entry name" value="zf-CCCH_4"/>
    <property type="match status" value="1"/>
</dbReference>
<dbReference type="Proteomes" id="UP000481858">
    <property type="component" value="Unassembled WGS sequence"/>
</dbReference>
<dbReference type="SUPFAM" id="SSF90229">
    <property type="entry name" value="CCCH zinc finger"/>
    <property type="match status" value="1"/>
</dbReference>
<dbReference type="InterPro" id="IPR041367">
    <property type="entry name" value="Znf-CCCH_4"/>
</dbReference>
<keyword evidence="2 4" id="KW-0863">Zinc-finger</keyword>